<dbReference type="EMBL" id="JAXUIC010000003">
    <property type="protein sequence ID" value="KAK4598807.1"/>
    <property type="molecule type" value="Genomic_DNA"/>
</dbReference>
<organism evidence="2 3">
    <name type="scientific">Quercus rubra</name>
    <name type="common">Northern red oak</name>
    <name type="synonym">Quercus borealis</name>
    <dbReference type="NCBI Taxonomy" id="3512"/>
    <lineage>
        <taxon>Eukaryota</taxon>
        <taxon>Viridiplantae</taxon>
        <taxon>Streptophyta</taxon>
        <taxon>Embryophyta</taxon>
        <taxon>Tracheophyta</taxon>
        <taxon>Spermatophyta</taxon>
        <taxon>Magnoliopsida</taxon>
        <taxon>eudicotyledons</taxon>
        <taxon>Gunneridae</taxon>
        <taxon>Pentapetalae</taxon>
        <taxon>rosids</taxon>
        <taxon>fabids</taxon>
        <taxon>Fagales</taxon>
        <taxon>Fagaceae</taxon>
        <taxon>Quercus</taxon>
    </lineage>
</organism>
<dbReference type="InterPro" id="IPR004843">
    <property type="entry name" value="Calcineurin-like_PHP"/>
</dbReference>
<dbReference type="GO" id="GO:0016787">
    <property type="term" value="F:hydrolase activity"/>
    <property type="evidence" value="ECO:0007669"/>
    <property type="project" value="InterPro"/>
</dbReference>
<dbReference type="Pfam" id="PF00149">
    <property type="entry name" value="Metallophos"/>
    <property type="match status" value="1"/>
</dbReference>
<evidence type="ECO:0000313" key="2">
    <source>
        <dbReference type="EMBL" id="KAK4598807.1"/>
    </source>
</evidence>
<evidence type="ECO:0000259" key="1">
    <source>
        <dbReference type="Pfam" id="PF00149"/>
    </source>
</evidence>
<dbReference type="InterPro" id="IPR029052">
    <property type="entry name" value="Metallo-depent_PP-like"/>
</dbReference>
<accession>A0AAN7FQT3</accession>
<comment type="caution">
    <text evidence="2">The sequence shown here is derived from an EMBL/GenBank/DDBJ whole genome shotgun (WGS) entry which is preliminary data.</text>
</comment>
<reference evidence="2 3" key="1">
    <citation type="journal article" date="2023" name="G3 (Bethesda)">
        <title>A haplotype-resolved chromosome-scale genome for Quercus rubra L. provides insights into the genetics of adaptive traits for red oak species.</title>
        <authorList>
            <person name="Kapoor B."/>
            <person name="Jenkins J."/>
            <person name="Schmutz J."/>
            <person name="Zhebentyayeva T."/>
            <person name="Kuelheim C."/>
            <person name="Coggeshall M."/>
            <person name="Heim C."/>
            <person name="Lasky J.R."/>
            <person name="Leites L."/>
            <person name="Islam-Faridi N."/>
            <person name="Romero-Severson J."/>
            <person name="DeLeo V.L."/>
            <person name="Lucas S.M."/>
            <person name="Lazic D."/>
            <person name="Gailing O."/>
            <person name="Carlson J."/>
            <person name="Staton M."/>
        </authorList>
    </citation>
    <scope>NUCLEOTIDE SEQUENCE [LARGE SCALE GENOMIC DNA]</scope>
    <source>
        <strain evidence="2">Pseudo-F2</strain>
    </source>
</reference>
<keyword evidence="3" id="KW-1185">Reference proteome</keyword>
<name>A0AAN7FQT3_QUERU</name>
<evidence type="ECO:0000313" key="3">
    <source>
        <dbReference type="Proteomes" id="UP001324115"/>
    </source>
</evidence>
<dbReference type="AlphaFoldDB" id="A0AAN7FQT3"/>
<feature type="domain" description="Calcineurin-like phosphoesterase" evidence="1">
    <location>
        <begin position="18"/>
        <end position="76"/>
    </location>
</feature>
<dbReference type="Gene3D" id="3.60.21.10">
    <property type="match status" value="1"/>
</dbReference>
<sequence length="78" mass="8676">MGKGEADGSFEFEDFQPASLNTTKQLIEDLNDIDIVFHIGDIVYAMGYIAQWDQFTAQIEPVASTKPYMIGSGNHECD</sequence>
<protein>
    <recommendedName>
        <fullName evidence="1">Calcineurin-like phosphoesterase domain-containing protein</fullName>
    </recommendedName>
</protein>
<dbReference type="Proteomes" id="UP001324115">
    <property type="component" value="Unassembled WGS sequence"/>
</dbReference>
<dbReference type="PANTHER" id="PTHR45778:SF16">
    <property type="entry name" value="INACTIVE PURPLE ACID PHOSPHATASE 1-RELATED"/>
    <property type="match status" value="1"/>
</dbReference>
<proteinExistence type="predicted"/>
<gene>
    <name evidence="2" type="ORF">RGQ29_016029</name>
</gene>
<dbReference type="PANTHER" id="PTHR45778">
    <property type="entry name" value="PURPLE ACID PHOSPHATASE-RELATED"/>
    <property type="match status" value="1"/>
</dbReference>
<dbReference type="SUPFAM" id="SSF56300">
    <property type="entry name" value="Metallo-dependent phosphatases"/>
    <property type="match status" value="1"/>
</dbReference>